<comment type="caution">
    <text evidence="1">The sequence shown here is derived from an EMBL/GenBank/DDBJ whole genome shotgun (WGS) entry which is preliminary data.</text>
</comment>
<sequence length="113" mass="13438">MKKIYIIESILQTEINYVHLLKKFNETSLDIFEIFTFDYQPAIQVFIGDMFDDVYNENVDTYENKDASVISKHIFQFDSTLLDEVTLDEMIEVLVELFEVENTSLKHIWNMLN</sequence>
<evidence type="ECO:0000313" key="1">
    <source>
        <dbReference type="EMBL" id="PES34842.1"/>
    </source>
</evidence>
<gene>
    <name evidence="1" type="ORF">CN497_18930</name>
</gene>
<protein>
    <submittedName>
        <fullName evidence="1">Uncharacterized protein</fullName>
    </submittedName>
</protein>
<reference evidence="1 2" key="1">
    <citation type="submission" date="2017-09" db="EMBL/GenBank/DDBJ databases">
        <title>Large-scale bioinformatics analysis of Bacillus genomes uncovers conserved roles of natural products in bacterial physiology.</title>
        <authorList>
            <consortium name="Agbiome Team Llc"/>
            <person name="Bleich R.M."/>
            <person name="Kirk G.J."/>
            <person name="Santa Maria K.C."/>
            <person name="Allen S.E."/>
            <person name="Farag S."/>
            <person name="Shank E.A."/>
            <person name="Bowers A."/>
        </authorList>
    </citation>
    <scope>NUCLEOTIDE SEQUENCE [LARGE SCALE GENOMIC DNA]</scope>
    <source>
        <strain evidence="1 2">AFS003013</strain>
    </source>
</reference>
<dbReference type="RefSeq" id="WP_098278465.1">
    <property type="nucleotide sequence ID" value="NZ_CATKQG010000002.1"/>
</dbReference>
<proteinExistence type="predicted"/>
<dbReference type="AlphaFoldDB" id="A0AAE5P6C9"/>
<accession>A0AAE5P6C9</accession>
<evidence type="ECO:0000313" key="2">
    <source>
        <dbReference type="Proteomes" id="UP000220341"/>
    </source>
</evidence>
<name>A0AAE5P6C9_PRIMG</name>
<organism evidence="1 2">
    <name type="scientific">Priestia megaterium</name>
    <name type="common">Bacillus megaterium</name>
    <dbReference type="NCBI Taxonomy" id="1404"/>
    <lineage>
        <taxon>Bacteria</taxon>
        <taxon>Bacillati</taxon>
        <taxon>Bacillota</taxon>
        <taxon>Bacilli</taxon>
        <taxon>Bacillales</taxon>
        <taxon>Bacillaceae</taxon>
        <taxon>Priestia</taxon>
    </lineage>
</organism>
<dbReference type="EMBL" id="NTYW01000022">
    <property type="protein sequence ID" value="PES34842.1"/>
    <property type="molecule type" value="Genomic_DNA"/>
</dbReference>
<dbReference type="Proteomes" id="UP000220341">
    <property type="component" value="Unassembled WGS sequence"/>
</dbReference>